<evidence type="ECO:0000313" key="3">
    <source>
        <dbReference type="Proteomes" id="UP000236454"/>
    </source>
</evidence>
<evidence type="ECO:0000313" key="2">
    <source>
        <dbReference type="EMBL" id="SFT75438.1"/>
    </source>
</evidence>
<dbReference type="OrthoDB" id="1467410at2"/>
<reference evidence="2 3" key="1">
    <citation type="submission" date="2016-10" db="EMBL/GenBank/DDBJ databases">
        <authorList>
            <person name="de Groot N.N."/>
        </authorList>
    </citation>
    <scope>NUCLEOTIDE SEQUENCE [LARGE SCALE GENOMIC DNA]</scope>
    <source>
        <strain evidence="2 3">CGMCC 1.7005</strain>
    </source>
</reference>
<keyword evidence="1" id="KW-0812">Transmembrane</keyword>
<feature type="transmembrane region" description="Helical" evidence="1">
    <location>
        <begin position="18"/>
        <end position="35"/>
    </location>
</feature>
<sequence length="172" mass="19278">MEPEIIEHYEEQKDRPPFLIVLLVLTALNLVSSLYNSVTGLLSEKPVVDREQTLGPEFEEARDEIATQEGGEEALEMLDGVLNHFFYLMTEGYYANLILQIITVLVGVLAVVLLFKMKKLGFHVYLIYTLLGVFGFYLIMPAAAVSGIIIFAFAVMGGIMALLYAINFKHLK</sequence>
<protein>
    <recommendedName>
        <fullName evidence="4">DUF4064 domain-containing protein</fullName>
    </recommendedName>
</protein>
<accession>A0A1I7AKI9</accession>
<dbReference type="RefSeq" id="WP_090249354.1">
    <property type="nucleotide sequence ID" value="NZ_FPAS01000003.1"/>
</dbReference>
<keyword evidence="3" id="KW-1185">Reference proteome</keyword>
<gene>
    <name evidence="2" type="ORF">SAMN05216474_2178</name>
</gene>
<dbReference type="AlphaFoldDB" id="A0A1I7AKI9"/>
<feature type="transmembrane region" description="Helical" evidence="1">
    <location>
        <begin position="145"/>
        <end position="166"/>
    </location>
</feature>
<dbReference type="Proteomes" id="UP000236454">
    <property type="component" value="Unassembled WGS sequence"/>
</dbReference>
<evidence type="ECO:0000256" key="1">
    <source>
        <dbReference type="SAM" id="Phobius"/>
    </source>
</evidence>
<keyword evidence="1" id="KW-0472">Membrane</keyword>
<feature type="transmembrane region" description="Helical" evidence="1">
    <location>
        <begin position="93"/>
        <end position="115"/>
    </location>
</feature>
<feature type="transmembrane region" description="Helical" evidence="1">
    <location>
        <begin position="122"/>
        <end position="139"/>
    </location>
</feature>
<dbReference type="STRING" id="477690.SAMN05216474_2178"/>
<evidence type="ECO:0008006" key="4">
    <source>
        <dbReference type="Google" id="ProtNLM"/>
    </source>
</evidence>
<organism evidence="2 3">
    <name type="scientific">Lishizhenia tianjinensis</name>
    <dbReference type="NCBI Taxonomy" id="477690"/>
    <lineage>
        <taxon>Bacteria</taxon>
        <taxon>Pseudomonadati</taxon>
        <taxon>Bacteroidota</taxon>
        <taxon>Flavobacteriia</taxon>
        <taxon>Flavobacteriales</taxon>
        <taxon>Crocinitomicaceae</taxon>
        <taxon>Lishizhenia</taxon>
    </lineage>
</organism>
<name>A0A1I7AKI9_9FLAO</name>
<proteinExistence type="predicted"/>
<dbReference type="EMBL" id="FPAS01000003">
    <property type="protein sequence ID" value="SFT75438.1"/>
    <property type="molecule type" value="Genomic_DNA"/>
</dbReference>
<keyword evidence="1" id="KW-1133">Transmembrane helix</keyword>